<evidence type="ECO:0000256" key="5">
    <source>
        <dbReference type="ARBA" id="ARBA00023136"/>
    </source>
</evidence>
<gene>
    <name evidence="8" type="ORF">Air01nite_00080</name>
</gene>
<name>A0ABQ4BTQ3_9ACTN</name>
<dbReference type="SUPFAM" id="SSF81342">
    <property type="entry name" value="Transmembrane di-heme cytochromes"/>
    <property type="match status" value="1"/>
</dbReference>
<evidence type="ECO:0000256" key="4">
    <source>
        <dbReference type="ARBA" id="ARBA00022989"/>
    </source>
</evidence>
<reference evidence="8 9" key="1">
    <citation type="submission" date="2021-01" db="EMBL/GenBank/DDBJ databases">
        <title>Whole genome shotgun sequence of Asanoa iriomotensis NBRC 100142.</title>
        <authorList>
            <person name="Komaki H."/>
            <person name="Tamura T."/>
        </authorList>
    </citation>
    <scope>NUCLEOTIDE SEQUENCE [LARGE SCALE GENOMIC DNA]</scope>
    <source>
        <strain evidence="8 9">NBRC 100142</strain>
    </source>
</reference>
<feature type="domain" description="Cytochrome b561 bacterial/Ni-hydrogenase" evidence="7">
    <location>
        <begin position="7"/>
        <end position="174"/>
    </location>
</feature>
<proteinExistence type="predicted"/>
<dbReference type="Pfam" id="PF01292">
    <property type="entry name" value="Ni_hydr_CYTB"/>
    <property type="match status" value="1"/>
</dbReference>
<evidence type="ECO:0000259" key="7">
    <source>
        <dbReference type="Pfam" id="PF01292"/>
    </source>
</evidence>
<evidence type="ECO:0000256" key="2">
    <source>
        <dbReference type="ARBA" id="ARBA00022475"/>
    </source>
</evidence>
<dbReference type="EMBL" id="BONC01000001">
    <property type="protein sequence ID" value="GIF53913.1"/>
    <property type="molecule type" value="Genomic_DNA"/>
</dbReference>
<organism evidence="8 9">
    <name type="scientific">Asanoa iriomotensis</name>
    <dbReference type="NCBI Taxonomy" id="234613"/>
    <lineage>
        <taxon>Bacteria</taxon>
        <taxon>Bacillati</taxon>
        <taxon>Actinomycetota</taxon>
        <taxon>Actinomycetes</taxon>
        <taxon>Micromonosporales</taxon>
        <taxon>Micromonosporaceae</taxon>
        <taxon>Asanoa</taxon>
    </lineage>
</organism>
<protein>
    <recommendedName>
        <fullName evidence="7">Cytochrome b561 bacterial/Ni-hydrogenase domain-containing protein</fullName>
    </recommendedName>
</protein>
<evidence type="ECO:0000313" key="8">
    <source>
        <dbReference type="EMBL" id="GIF53913.1"/>
    </source>
</evidence>
<dbReference type="Proteomes" id="UP000624325">
    <property type="component" value="Unassembled WGS sequence"/>
</dbReference>
<feature type="transmembrane region" description="Helical" evidence="6">
    <location>
        <begin position="14"/>
        <end position="35"/>
    </location>
</feature>
<evidence type="ECO:0000256" key="3">
    <source>
        <dbReference type="ARBA" id="ARBA00022692"/>
    </source>
</evidence>
<comment type="caution">
    <text evidence="8">The sequence shown here is derived from an EMBL/GenBank/DDBJ whole genome shotgun (WGS) entry which is preliminary data.</text>
</comment>
<keyword evidence="5 6" id="KW-0472">Membrane</keyword>
<dbReference type="InterPro" id="IPR011577">
    <property type="entry name" value="Cyt_b561_bac/Ni-Hgenase"/>
</dbReference>
<evidence type="ECO:0000256" key="6">
    <source>
        <dbReference type="SAM" id="Phobius"/>
    </source>
</evidence>
<keyword evidence="4 6" id="KW-1133">Transmembrane helix</keyword>
<feature type="transmembrane region" description="Helical" evidence="6">
    <location>
        <begin position="55"/>
        <end position="75"/>
    </location>
</feature>
<comment type="subcellular location">
    <subcellularLocation>
        <location evidence="1">Cell membrane</location>
        <topology evidence="1">Multi-pass membrane protein</topology>
    </subcellularLocation>
</comment>
<accession>A0ABQ4BTQ3</accession>
<feature type="transmembrane region" description="Helical" evidence="6">
    <location>
        <begin position="124"/>
        <end position="152"/>
    </location>
</feature>
<evidence type="ECO:0000256" key="1">
    <source>
        <dbReference type="ARBA" id="ARBA00004651"/>
    </source>
</evidence>
<dbReference type="RefSeq" id="WP_203699656.1">
    <property type="nucleotide sequence ID" value="NZ_BAAALU010000022.1"/>
</dbReference>
<keyword evidence="9" id="KW-1185">Reference proteome</keyword>
<keyword evidence="2" id="KW-1003">Cell membrane</keyword>
<sequence length="222" mass="24138">MTGTVRRYSRRTRWFHAGTYVTVLVLLGTGWWLVAGREGEPSPLARATGVADTTIHTYAGWALAALSALAVTVGARAARTFLAESVRVDRGDARWFVRWPAAAFTGRFPYHAGHFDPGQRAANLLLVALLATLVGTGVALTLVTGGPGFVWLARLHRWSTYLVTPLIAGHVLIASGVLPGYRGVGRAMHLGGRLRRDVARRVWPGWLARHDAADADRRERVG</sequence>
<dbReference type="InterPro" id="IPR016174">
    <property type="entry name" value="Di-haem_cyt_TM"/>
</dbReference>
<dbReference type="Gene3D" id="1.20.950.20">
    <property type="entry name" value="Transmembrane di-heme cytochromes, Chain C"/>
    <property type="match status" value="1"/>
</dbReference>
<feature type="transmembrane region" description="Helical" evidence="6">
    <location>
        <begin position="158"/>
        <end position="178"/>
    </location>
</feature>
<evidence type="ECO:0000313" key="9">
    <source>
        <dbReference type="Proteomes" id="UP000624325"/>
    </source>
</evidence>
<keyword evidence="3 6" id="KW-0812">Transmembrane</keyword>